<feature type="compositionally biased region" description="Polar residues" evidence="1">
    <location>
        <begin position="85"/>
        <end position="97"/>
    </location>
</feature>
<feature type="region of interest" description="Disordered" evidence="1">
    <location>
        <begin position="80"/>
        <end position="111"/>
    </location>
</feature>
<feature type="region of interest" description="Disordered" evidence="1">
    <location>
        <begin position="322"/>
        <end position="372"/>
    </location>
</feature>
<proteinExistence type="predicted"/>
<sequence>MSARQQFFPQAPSRPESRAAQLAFTPDQTNPLNQKNPTNGIANKAENFASVQAAIDTSNANSEKNGLVKIRKTAGLAGLAKKKNQASGGNTGPTASDNMVRPGTADPHSAMHRAGAFSTNISLMAPTPQKLNSLNTSTLLSRSGPGSASFSTPSHGFKTPSLDFLDNPAGITSKHAHISAMEAPPSLKRGSGQPDEPFGSTEHSRSEESSTGPRRIFVHPDPKAFNGETDHNFSSFSSMPGHEITEDGMVRRSNSHKRSRDEYEQDDNSLRYERQHPAKRLRGEQEDVDILRESSLPIARFSPLAERPSSGMSHTLNQRRSLSVMGSPHTDRASHTVQDRYNTRSPEQRSAYHGYDHQHSQFRPPQENQEESKALKDLLGQDPNAYVRDHMDVYEGLVNKWTNCSMDEWSAGADEISSRFNDILDYVKDFVTAKLKLYSTLHKKIDDHDALLQRRNEVLDSVKKRLVEESGSVLGR</sequence>
<accession>A0A8H4VLB6</accession>
<feature type="compositionally biased region" description="Basic and acidic residues" evidence="1">
    <location>
        <begin position="329"/>
        <end position="342"/>
    </location>
</feature>
<evidence type="ECO:0000256" key="1">
    <source>
        <dbReference type="SAM" id="MobiDB-lite"/>
    </source>
</evidence>
<evidence type="ECO:0008006" key="4">
    <source>
        <dbReference type="Google" id="ProtNLM"/>
    </source>
</evidence>
<feature type="compositionally biased region" description="Polar residues" evidence="1">
    <location>
        <begin position="144"/>
        <end position="154"/>
    </location>
</feature>
<dbReference type="Proteomes" id="UP000521872">
    <property type="component" value="Unassembled WGS sequence"/>
</dbReference>
<feature type="region of interest" description="Disordered" evidence="1">
    <location>
        <begin position="183"/>
        <end position="288"/>
    </location>
</feature>
<feature type="compositionally biased region" description="Basic and acidic residues" evidence="1">
    <location>
        <begin position="268"/>
        <end position="288"/>
    </location>
</feature>
<organism evidence="2 3">
    <name type="scientific">Agrocybe pediades</name>
    <dbReference type="NCBI Taxonomy" id="84607"/>
    <lineage>
        <taxon>Eukaryota</taxon>
        <taxon>Fungi</taxon>
        <taxon>Dikarya</taxon>
        <taxon>Basidiomycota</taxon>
        <taxon>Agaricomycotina</taxon>
        <taxon>Agaricomycetes</taxon>
        <taxon>Agaricomycetidae</taxon>
        <taxon>Agaricales</taxon>
        <taxon>Agaricineae</taxon>
        <taxon>Strophariaceae</taxon>
        <taxon>Agrocybe</taxon>
    </lineage>
</organism>
<comment type="caution">
    <text evidence="2">The sequence shown here is derived from an EMBL/GenBank/DDBJ whole genome shotgun (WGS) entry which is preliminary data.</text>
</comment>
<keyword evidence="3" id="KW-1185">Reference proteome</keyword>
<evidence type="ECO:0000313" key="2">
    <source>
        <dbReference type="EMBL" id="KAF4613812.1"/>
    </source>
</evidence>
<gene>
    <name evidence="2" type="ORF">D9613_008076</name>
</gene>
<dbReference type="AlphaFoldDB" id="A0A8H4VLB6"/>
<feature type="region of interest" description="Disordered" evidence="1">
    <location>
        <begin position="135"/>
        <end position="154"/>
    </location>
</feature>
<name>A0A8H4VLB6_9AGAR</name>
<dbReference type="EMBL" id="JAACJL010000045">
    <property type="protein sequence ID" value="KAF4613812.1"/>
    <property type="molecule type" value="Genomic_DNA"/>
</dbReference>
<evidence type="ECO:0000313" key="3">
    <source>
        <dbReference type="Proteomes" id="UP000521872"/>
    </source>
</evidence>
<feature type="compositionally biased region" description="Polar residues" evidence="1">
    <location>
        <begin position="26"/>
        <end position="41"/>
    </location>
</feature>
<protein>
    <recommendedName>
        <fullName evidence="4">Extracellular mutant protein 11 C-terminal domain-containing protein</fullName>
    </recommendedName>
</protein>
<reference evidence="2 3" key="1">
    <citation type="submission" date="2019-12" db="EMBL/GenBank/DDBJ databases">
        <authorList>
            <person name="Floudas D."/>
            <person name="Bentzer J."/>
            <person name="Ahren D."/>
            <person name="Johansson T."/>
            <person name="Persson P."/>
            <person name="Tunlid A."/>
        </authorList>
    </citation>
    <scope>NUCLEOTIDE SEQUENCE [LARGE SCALE GENOMIC DNA]</scope>
    <source>
        <strain evidence="2 3">CBS 102.39</strain>
    </source>
</reference>
<feature type="region of interest" description="Disordered" evidence="1">
    <location>
        <begin position="1"/>
        <end position="41"/>
    </location>
</feature>